<protein>
    <recommendedName>
        <fullName evidence="4 5">Flagellar hook-basal body complex protein FliE</fullName>
    </recommendedName>
</protein>
<dbReference type="HAMAP" id="MF_00724">
    <property type="entry name" value="FliE"/>
    <property type="match status" value="1"/>
</dbReference>
<dbReference type="GO" id="GO:0009425">
    <property type="term" value="C:bacterial-type flagellum basal body"/>
    <property type="evidence" value="ECO:0007669"/>
    <property type="project" value="UniProtKB-SubCell"/>
</dbReference>
<dbReference type="Pfam" id="PF02049">
    <property type="entry name" value="FliE"/>
    <property type="match status" value="1"/>
</dbReference>
<dbReference type="GO" id="GO:0003774">
    <property type="term" value="F:cytoskeletal motor activity"/>
    <property type="evidence" value="ECO:0007669"/>
    <property type="project" value="InterPro"/>
</dbReference>
<keyword evidence="6" id="KW-0282">Flagellum</keyword>
<proteinExistence type="inferred from homology"/>
<evidence type="ECO:0000313" key="7">
    <source>
        <dbReference type="Proteomes" id="UP000547674"/>
    </source>
</evidence>
<dbReference type="AlphaFoldDB" id="A0A7Y2E8I3"/>
<evidence type="ECO:0000256" key="3">
    <source>
        <dbReference type="ARBA" id="ARBA00023143"/>
    </source>
</evidence>
<evidence type="ECO:0000256" key="1">
    <source>
        <dbReference type="ARBA" id="ARBA00004117"/>
    </source>
</evidence>
<comment type="subcellular location">
    <subcellularLocation>
        <location evidence="1 4">Bacterial flagellum basal body</location>
    </subcellularLocation>
</comment>
<dbReference type="InterPro" id="IPR001624">
    <property type="entry name" value="FliE"/>
</dbReference>
<name>A0A7Y2E8I3_UNCEI</name>
<dbReference type="EMBL" id="JABDJR010000223">
    <property type="protein sequence ID" value="NNF06287.1"/>
    <property type="molecule type" value="Genomic_DNA"/>
</dbReference>
<evidence type="ECO:0000313" key="6">
    <source>
        <dbReference type="EMBL" id="NNF06287.1"/>
    </source>
</evidence>
<reference evidence="6 7" key="1">
    <citation type="submission" date="2020-03" db="EMBL/GenBank/DDBJ databases">
        <title>Metabolic flexibility allows generalist bacteria to become dominant in a frequently disturbed ecosystem.</title>
        <authorList>
            <person name="Chen Y.-J."/>
            <person name="Leung P.M."/>
            <person name="Bay S.K."/>
            <person name="Hugenholtz P."/>
            <person name="Kessler A.J."/>
            <person name="Shelley G."/>
            <person name="Waite D.W."/>
            <person name="Cook P.L."/>
            <person name="Greening C."/>
        </authorList>
    </citation>
    <scope>NUCLEOTIDE SEQUENCE [LARGE SCALE GENOMIC DNA]</scope>
    <source>
        <strain evidence="6">SS_bin_28</strain>
    </source>
</reference>
<keyword evidence="6" id="KW-0966">Cell projection</keyword>
<dbReference type="NCBIfam" id="TIGR00205">
    <property type="entry name" value="fliE"/>
    <property type="match status" value="1"/>
</dbReference>
<comment type="similarity">
    <text evidence="2 4">Belongs to the FliE family.</text>
</comment>
<keyword evidence="6" id="KW-0969">Cilium</keyword>
<dbReference type="Proteomes" id="UP000547674">
    <property type="component" value="Unassembled WGS sequence"/>
</dbReference>
<evidence type="ECO:0000256" key="4">
    <source>
        <dbReference type="HAMAP-Rule" id="MF_00724"/>
    </source>
</evidence>
<sequence>MAQPIQKPNWTIQVRGIEELTSPKPNEETSFGDIFKRALGDAQDIQEESQRLITAFVSGEPVELHQVMAAAEEASISLELLVEIRNKLTDAYRTVMNMS</sequence>
<evidence type="ECO:0000256" key="5">
    <source>
        <dbReference type="NCBIfam" id="TIGR00205"/>
    </source>
</evidence>
<accession>A0A7Y2E8I3</accession>
<keyword evidence="3 4" id="KW-0975">Bacterial flagellum</keyword>
<dbReference type="GO" id="GO:0005198">
    <property type="term" value="F:structural molecule activity"/>
    <property type="evidence" value="ECO:0007669"/>
    <property type="project" value="UniProtKB-UniRule"/>
</dbReference>
<comment type="caution">
    <text evidence="6">The sequence shown here is derived from an EMBL/GenBank/DDBJ whole genome shotgun (WGS) entry which is preliminary data.</text>
</comment>
<organism evidence="6 7">
    <name type="scientific">Eiseniibacteriota bacterium</name>
    <dbReference type="NCBI Taxonomy" id="2212470"/>
    <lineage>
        <taxon>Bacteria</taxon>
        <taxon>Candidatus Eiseniibacteriota</taxon>
    </lineage>
</organism>
<dbReference type="GO" id="GO:0071973">
    <property type="term" value="P:bacterial-type flagellum-dependent cell motility"/>
    <property type="evidence" value="ECO:0007669"/>
    <property type="project" value="InterPro"/>
</dbReference>
<dbReference type="PANTHER" id="PTHR34653:SF1">
    <property type="entry name" value="FLAGELLAR HOOK-BASAL BODY COMPLEX PROTEIN FLIE"/>
    <property type="match status" value="1"/>
</dbReference>
<evidence type="ECO:0000256" key="2">
    <source>
        <dbReference type="ARBA" id="ARBA00009272"/>
    </source>
</evidence>
<gene>
    <name evidence="4 6" type="primary">fliE</name>
    <name evidence="6" type="ORF">HKN21_05975</name>
</gene>
<dbReference type="PANTHER" id="PTHR34653">
    <property type="match status" value="1"/>
</dbReference>
<dbReference type="PRINTS" id="PR01006">
    <property type="entry name" value="FLGHOOKFLIE"/>
</dbReference>